<evidence type="ECO:0000313" key="2">
    <source>
        <dbReference type="EMBL" id="GBP96820.1"/>
    </source>
</evidence>
<evidence type="ECO:0008006" key="4">
    <source>
        <dbReference type="Google" id="ProtNLM"/>
    </source>
</evidence>
<accession>A0A4C2A9M6</accession>
<organism evidence="2 3">
    <name type="scientific">Eumeta variegata</name>
    <name type="common">Bagworm moth</name>
    <name type="synonym">Eumeta japonica</name>
    <dbReference type="NCBI Taxonomy" id="151549"/>
    <lineage>
        <taxon>Eukaryota</taxon>
        <taxon>Metazoa</taxon>
        <taxon>Ecdysozoa</taxon>
        <taxon>Arthropoda</taxon>
        <taxon>Hexapoda</taxon>
        <taxon>Insecta</taxon>
        <taxon>Pterygota</taxon>
        <taxon>Neoptera</taxon>
        <taxon>Endopterygota</taxon>
        <taxon>Lepidoptera</taxon>
        <taxon>Glossata</taxon>
        <taxon>Ditrysia</taxon>
        <taxon>Tineoidea</taxon>
        <taxon>Psychidae</taxon>
        <taxon>Oiketicinae</taxon>
        <taxon>Eumeta</taxon>
    </lineage>
</organism>
<comment type="caution">
    <text evidence="2">The sequence shown here is derived from an EMBL/GenBank/DDBJ whole genome shotgun (WGS) entry which is preliminary data.</text>
</comment>
<gene>
    <name evidence="2" type="ORF">EVAR_85577_1</name>
</gene>
<sequence>MTEGLYTGLDSRSNLWNLVLTPTPRTRGPGVYVQAFADDVVLMFSGQSASALEAETNRTLAHPGRPRLPGVESGDSQDDIRRRDRADSHVRFVRLGPKKLGVRKMLDALQRSVALKACRAYRTVSSIPR</sequence>
<dbReference type="AlphaFoldDB" id="A0A4C2A9M6"/>
<protein>
    <recommendedName>
        <fullName evidence="4">Reverse transcriptase domain-containing protein</fullName>
    </recommendedName>
</protein>
<name>A0A4C2A9M6_EUMVA</name>
<dbReference type="EMBL" id="BGZK01002837">
    <property type="protein sequence ID" value="GBP96820.1"/>
    <property type="molecule type" value="Genomic_DNA"/>
</dbReference>
<dbReference type="Proteomes" id="UP000299102">
    <property type="component" value="Unassembled WGS sequence"/>
</dbReference>
<proteinExistence type="predicted"/>
<evidence type="ECO:0000313" key="3">
    <source>
        <dbReference type="Proteomes" id="UP000299102"/>
    </source>
</evidence>
<feature type="region of interest" description="Disordered" evidence="1">
    <location>
        <begin position="53"/>
        <end position="85"/>
    </location>
</feature>
<reference evidence="2 3" key="1">
    <citation type="journal article" date="2019" name="Commun. Biol.">
        <title>The bagworm genome reveals a unique fibroin gene that provides high tensile strength.</title>
        <authorList>
            <person name="Kono N."/>
            <person name="Nakamura H."/>
            <person name="Ohtoshi R."/>
            <person name="Tomita M."/>
            <person name="Numata K."/>
            <person name="Arakawa K."/>
        </authorList>
    </citation>
    <scope>NUCLEOTIDE SEQUENCE [LARGE SCALE GENOMIC DNA]</scope>
</reference>
<keyword evidence="3" id="KW-1185">Reference proteome</keyword>
<evidence type="ECO:0000256" key="1">
    <source>
        <dbReference type="SAM" id="MobiDB-lite"/>
    </source>
</evidence>
<dbReference type="OrthoDB" id="7382669at2759"/>